<dbReference type="EMBL" id="LXQA011303052">
    <property type="protein sequence ID" value="MCI92502.1"/>
    <property type="molecule type" value="Genomic_DNA"/>
</dbReference>
<organism evidence="1 2">
    <name type="scientific">Trifolium medium</name>
    <dbReference type="NCBI Taxonomy" id="97028"/>
    <lineage>
        <taxon>Eukaryota</taxon>
        <taxon>Viridiplantae</taxon>
        <taxon>Streptophyta</taxon>
        <taxon>Embryophyta</taxon>
        <taxon>Tracheophyta</taxon>
        <taxon>Spermatophyta</taxon>
        <taxon>Magnoliopsida</taxon>
        <taxon>eudicotyledons</taxon>
        <taxon>Gunneridae</taxon>
        <taxon>Pentapetalae</taxon>
        <taxon>rosids</taxon>
        <taxon>fabids</taxon>
        <taxon>Fabales</taxon>
        <taxon>Fabaceae</taxon>
        <taxon>Papilionoideae</taxon>
        <taxon>50 kb inversion clade</taxon>
        <taxon>NPAAA clade</taxon>
        <taxon>Hologalegina</taxon>
        <taxon>IRL clade</taxon>
        <taxon>Trifolieae</taxon>
        <taxon>Trifolium</taxon>
    </lineage>
</organism>
<keyword evidence="2" id="KW-1185">Reference proteome</keyword>
<proteinExistence type="predicted"/>
<evidence type="ECO:0000313" key="2">
    <source>
        <dbReference type="Proteomes" id="UP000265520"/>
    </source>
</evidence>
<reference evidence="1 2" key="1">
    <citation type="journal article" date="2018" name="Front. Plant Sci.">
        <title>Red Clover (Trifolium pratense) and Zigzag Clover (T. medium) - A Picture of Genomic Similarities and Differences.</title>
        <authorList>
            <person name="Dluhosova J."/>
            <person name="Istvanek J."/>
            <person name="Nedelnik J."/>
            <person name="Repkova J."/>
        </authorList>
    </citation>
    <scope>NUCLEOTIDE SEQUENCE [LARGE SCALE GENOMIC DNA]</scope>
    <source>
        <strain evidence="2">cv. 10/8</strain>
        <tissue evidence="1">Leaf</tissue>
    </source>
</reference>
<dbReference type="AlphaFoldDB" id="A0A392VYE7"/>
<protein>
    <submittedName>
        <fullName evidence="1">Uncharacterized protein</fullName>
    </submittedName>
</protein>
<sequence length="62" mass="7181">PCSEPWRTCMFLRGRGARLSDRWRDARQPSPNLARRSFATDFCSPTLARLRRARSAEPSLFV</sequence>
<accession>A0A392VYE7</accession>
<feature type="non-terminal residue" evidence="1">
    <location>
        <position position="1"/>
    </location>
</feature>
<dbReference type="Proteomes" id="UP000265520">
    <property type="component" value="Unassembled WGS sequence"/>
</dbReference>
<name>A0A392VYE7_9FABA</name>
<evidence type="ECO:0000313" key="1">
    <source>
        <dbReference type="EMBL" id="MCI92502.1"/>
    </source>
</evidence>
<comment type="caution">
    <text evidence="1">The sequence shown here is derived from an EMBL/GenBank/DDBJ whole genome shotgun (WGS) entry which is preliminary data.</text>
</comment>